<evidence type="ECO:0008006" key="5">
    <source>
        <dbReference type="Google" id="ProtNLM"/>
    </source>
</evidence>
<dbReference type="Pfam" id="PF12796">
    <property type="entry name" value="Ank_2"/>
    <property type="match status" value="1"/>
</dbReference>
<comment type="caution">
    <text evidence="3">The sequence shown here is derived from an EMBL/GenBank/DDBJ whole genome shotgun (WGS) entry which is preliminary data.</text>
</comment>
<evidence type="ECO:0000313" key="4">
    <source>
        <dbReference type="Proteomes" id="UP001174677"/>
    </source>
</evidence>
<organism evidence="3 4">
    <name type="scientific">Hevea brasiliensis</name>
    <name type="common">Para rubber tree</name>
    <name type="synonym">Siphonia brasiliensis</name>
    <dbReference type="NCBI Taxonomy" id="3981"/>
    <lineage>
        <taxon>Eukaryota</taxon>
        <taxon>Viridiplantae</taxon>
        <taxon>Streptophyta</taxon>
        <taxon>Embryophyta</taxon>
        <taxon>Tracheophyta</taxon>
        <taxon>Spermatophyta</taxon>
        <taxon>Magnoliopsida</taxon>
        <taxon>eudicotyledons</taxon>
        <taxon>Gunneridae</taxon>
        <taxon>Pentapetalae</taxon>
        <taxon>rosids</taxon>
        <taxon>fabids</taxon>
        <taxon>Malpighiales</taxon>
        <taxon>Euphorbiaceae</taxon>
        <taxon>Crotonoideae</taxon>
        <taxon>Micrandreae</taxon>
        <taxon>Hevea</taxon>
    </lineage>
</organism>
<dbReference type="SUPFAM" id="SSF48403">
    <property type="entry name" value="Ankyrin repeat"/>
    <property type="match status" value="1"/>
</dbReference>
<keyword evidence="2" id="KW-0812">Transmembrane</keyword>
<feature type="repeat" description="ANK" evidence="1">
    <location>
        <begin position="83"/>
        <end position="115"/>
    </location>
</feature>
<dbReference type="PROSITE" id="PS50297">
    <property type="entry name" value="ANK_REP_REGION"/>
    <property type="match status" value="1"/>
</dbReference>
<keyword evidence="2" id="KW-0472">Membrane</keyword>
<dbReference type="Gene3D" id="1.25.40.20">
    <property type="entry name" value="Ankyrin repeat-containing domain"/>
    <property type="match status" value="2"/>
</dbReference>
<sequence length="420" mass="47243">MITIGKPKRLKERKTLLATVRGDWEAANRIFKDDPDAVTAKISGIEEIALHVAISKGRTSLVFIQKLVYLMTGNSLEATVNVYGETPLHYAAIAGNIPVIKILVTTNRALLQKENSYGLNPLHYAAQNCHKEAVSFLLSETDYHQDPSPFTGEKGATLVNLFIIADFYDEALHLLRRYPNLAIQKDNKGKTALETLAKKPHAFPSGSKLGFCERLIYRFASVNADDVPRGGDLESTVDSSKENQKESKKFGFLHNIKNTNMKHNQALHLLRLLITEALKARPSETRMLLKKPLQISARLGIYEMVVEIIKAYPRSDWVVDRDGNNIFNLAIVHRQEFFFSLLKRPSPHTMHLVTASTDKNGDNILHLAARLGPSNETLGAALQMHSEMKWFKVIYIFGIPSKFKCFIILSILLLLLLLFI</sequence>
<evidence type="ECO:0000256" key="1">
    <source>
        <dbReference type="PROSITE-ProRule" id="PRU00023"/>
    </source>
</evidence>
<dbReference type="InterPro" id="IPR036770">
    <property type="entry name" value="Ankyrin_rpt-contain_sf"/>
</dbReference>
<keyword evidence="2" id="KW-1133">Transmembrane helix</keyword>
<protein>
    <recommendedName>
        <fullName evidence="5">PGG domain-containing protein</fullName>
    </recommendedName>
</protein>
<dbReference type="PROSITE" id="PS50088">
    <property type="entry name" value="ANK_REPEAT"/>
    <property type="match status" value="1"/>
</dbReference>
<evidence type="ECO:0000256" key="2">
    <source>
        <dbReference type="SAM" id="Phobius"/>
    </source>
</evidence>
<dbReference type="Proteomes" id="UP001174677">
    <property type="component" value="Chromosome 1"/>
</dbReference>
<dbReference type="EMBL" id="JARPOI010000001">
    <property type="protein sequence ID" value="KAJ9190392.1"/>
    <property type="molecule type" value="Genomic_DNA"/>
</dbReference>
<dbReference type="PANTHER" id="PTHR24177">
    <property type="entry name" value="CASKIN"/>
    <property type="match status" value="1"/>
</dbReference>
<keyword evidence="4" id="KW-1185">Reference proteome</keyword>
<gene>
    <name evidence="3" type="ORF">P3X46_001603</name>
</gene>
<proteinExistence type="predicted"/>
<dbReference type="InterPro" id="IPR002110">
    <property type="entry name" value="Ankyrin_rpt"/>
</dbReference>
<feature type="transmembrane region" description="Helical" evidence="2">
    <location>
        <begin position="393"/>
        <end position="419"/>
    </location>
</feature>
<dbReference type="PANTHER" id="PTHR24177:SF292">
    <property type="entry name" value="ANKYRIN REPEAT FAMILY PROTEIN-RELATED"/>
    <property type="match status" value="1"/>
</dbReference>
<evidence type="ECO:0000313" key="3">
    <source>
        <dbReference type="EMBL" id="KAJ9190392.1"/>
    </source>
</evidence>
<dbReference type="SMART" id="SM00248">
    <property type="entry name" value="ANK"/>
    <property type="match status" value="4"/>
</dbReference>
<name>A0ABQ9NFM5_HEVBR</name>
<keyword evidence="1" id="KW-0040">ANK repeat</keyword>
<accession>A0ABQ9NFM5</accession>
<reference evidence="3" key="1">
    <citation type="journal article" date="2023" name="Plant Biotechnol. J.">
        <title>Chromosome-level wild Hevea brasiliensis genome provides new tools for genomic-assisted breeding and valuable loci to elevate rubber yield.</title>
        <authorList>
            <person name="Cheng H."/>
            <person name="Song X."/>
            <person name="Hu Y."/>
            <person name="Wu T."/>
            <person name="Yang Q."/>
            <person name="An Z."/>
            <person name="Feng S."/>
            <person name="Deng Z."/>
            <person name="Wu W."/>
            <person name="Zeng X."/>
            <person name="Tu M."/>
            <person name="Wang X."/>
            <person name="Huang H."/>
        </authorList>
    </citation>
    <scope>NUCLEOTIDE SEQUENCE</scope>
    <source>
        <strain evidence="3">MT/VB/25A 57/8</strain>
    </source>
</reference>